<proteinExistence type="predicted"/>
<dbReference type="VEuPathDB" id="MicrosporidiaDB:M153_7673000966"/>
<dbReference type="EMBL" id="LGUB01001021">
    <property type="protein sequence ID" value="KRH92316.1"/>
    <property type="molecule type" value="Genomic_DNA"/>
</dbReference>
<dbReference type="AlphaFoldDB" id="A0A0R0LS70"/>
<evidence type="ECO:0000313" key="2">
    <source>
        <dbReference type="Proteomes" id="UP000051530"/>
    </source>
</evidence>
<feature type="non-terminal residue" evidence="1">
    <location>
        <position position="46"/>
    </location>
</feature>
<reference evidence="1 2" key="1">
    <citation type="submission" date="2015-07" db="EMBL/GenBank/DDBJ databases">
        <title>The genome of Pseudoloma neurophilia, a relevant intracellular parasite of the zebrafish.</title>
        <authorList>
            <person name="Ndikumana S."/>
            <person name="Pelin A."/>
            <person name="Sanders J."/>
            <person name="Corradi N."/>
        </authorList>
    </citation>
    <scope>NUCLEOTIDE SEQUENCE [LARGE SCALE GENOMIC DNA]</scope>
    <source>
        <strain evidence="1 2">MK1</strain>
    </source>
</reference>
<comment type="caution">
    <text evidence="1">The sequence shown here is derived from an EMBL/GenBank/DDBJ whole genome shotgun (WGS) entry which is preliminary data.</text>
</comment>
<accession>A0A0R0LS70</accession>
<gene>
    <name evidence="1" type="ORF">M153_7673000966</name>
</gene>
<keyword evidence="2" id="KW-1185">Reference proteome</keyword>
<dbReference type="Proteomes" id="UP000051530">
    <property type="component" value="Unassembled WGS sequence"/>
</dbReference>
<evidence type="ECO:0000313" key="1">
    <source>
        <dbReference type="EMBL" id="KRH92316.1"/>
    </source>
</evidence>
<sequence length="46" mass="5411">MSLFSKILHNKSENGVVDRLIQSTAYYRLFRSEDGCSFKYYEKKSA</sequence>
<name>A0A0R0LS70_9MICR</name>
<organism evidence="1 2">
    <name type="scientific">Pseudoloma neurophilia</name>
    <dbReference type="NCBI Taxonomy" id="146866"/>
    <lineage>
        <taxon>Eukaryota</taxon>
        <taxon>Fungi</taxon>
        <taxon>Fungi incertae sedis</taxon>
        <taxon>Microsporidia</taxon>
        <taxon>Pseudoloma</taxon>
    </lineage>
</organism>
<protein>
    <submittedName>
        <fullName evidence="1">Uncharacterized protein</fullName>
    </submittedName>
</protein>